<feature type="domain" description="Methylated-DNA-[protein]-cysteine S-methyltransferase DNA binding" evidence="9">
    <location>
        <begin position="90"/>
        <end position="169"/>
    </location>
</feature>
<evidence type="ECO:0000256" key="7">
    <source>
        <dbReference type="ARBA" id="ARBA00023204"/>
    </source>
</evidence>
<keyword evidence="6" id="KW-0227">DNA damage</keyword>
<dbReference type="NCBIfam" id="TIGR00589">
    <property type="entry name" value="ogt"/>
    <property type="match status" value="1"/>
</dbReference>
<keyword evidence="4 10" id="KW-0489">Methyltransferase</keyword>
<evidence type="ECO:0000313" key="10">
    <source>
        <dbReference type="EMBL" id="AVN64437.1"/>
    </source>
</evidence>
<dbReference type="SUPFAM" id="SSF53155">
    <property type="entry name" value="Methylated DNA-protein cysteine methyltransferase domain"/>
    <property type="match status" value="1"/>
</dbReference>
<dbReference type="InterPro" id="IPR014048">
    <property type="entry name" value="MethylDNA_cys_MeTrfase_DNA-bd"/>
</dbReference>
<dbReference type="Gene3D" id="1.10.10.10">
    <property type="entry name" value="Winged helix-like DNA-binding domain superfamily/Winged helix DNA-binding domain"/>
    <property type="match status" value="1"/>
</dbReference>
<dbReference type="RefSeq" id="WP_029512240.1">
    <property type="nucleotide sequence ID" value="NZ_CP022513.1"/>
</dbReference>
<evidence type="ECO:0000256" key="5">
    <source>
        <dbReference type="ARBA" id="ARBA00022679"/>
    </source>
</evidence>
<evidence type="ECO:0000256" key="1">
    <source>
        <dbReference type="ARBA" id="ARBA00001286"/>
    </source>
</evidence>
<comment type="catalytic activity">
    <reaction evidence="8">
        <text>a 6-O-methyl-2'-deoxyguanosine in DNA + L-cysteinyl-[protein] = S-methyl-L-cysteinyl-[protein] + a 2'-deoxyguanosine in DNA</text>
        <dbReference type="Rhea" id="RHEA:24000"/>
        <dbReference type="Rhea" id="RHEA-COMP:10131"/>
        <dbReference type="Rhea" id="RHEA-COMP:10132"/>
        <dbReference type="Rhea" id="RHEA-COMP:11367"/>
        <dbReference type="Rhea" id="RHEA-COMP:11368"/>
        <dbReference type="ChEBI" id="CHEBI:29950"/>
        <dbReference type="ChEBI" id="CHEBI:82612"/>
        <dbReference type="ChEBI" id="CHEBI:85445"/>
        <dbReference type="ChEBI" id="CHEBI:85448"/>
        <dbReference type="EC" id="2.1.1.63"/>
    </reaction>
</comment>
<name>A0A2R3P7H4_MESFO</name>
<dbReference type="InterPro" id="IPR036388">
    <property type="entry name" value="WH-like_DNA-bd_sf"/>
</dbReference>
<evidence type="ECO:0000256" key="3">
    <source>
        <dbReference type="ARBA" id="ARBA00011918"/>
    </source>
</evidence>
<sequence>MRQKIKLFKKYIDTEIGRMIAIFDNEKLYLLEFADKNDLEKEILDLKKEFDSDIEENNTVIYEKLNNEIKLYFKGKLEKFKTPFLIRGTEFQKLVLNELLKVPYGKTISYKQLAIRIGNHKSSRAVANAIGKNLMLILIPCHRIINSNNSLGGYNCGIERKRKLLTLENQKIK</sequence>
<dbReference type="Pfam" id="PF01035">
    <property type="entry name" value="DNA_binding_1"/>
    <property type="match status" value="1"/>
</dbReference>
<dbReference type="PROSITE" id="PS00374">
    <property type="entry name" value="MGMT"/>
    <property type="match status" value="1"/>
</dbReference>
<evidence type="ECO:0000313" key="11">
    <source>
        <dbReference type="Proteomes" id="UP000239216"/>
    </source>
</evidence>
<dbReference type="EC" id="2.1.1.63" evidence="3"/>
<proteinExistence type="inferred from homology"/>
<evidence type="ECO:0000259" key="9">
    <source>
        <dbReference type="Pfam" id="PF01035"/>
    </source>
</evidence>
<dbReference type="InterPro" id="IPR001497">
    <property type="entry name" value="MethylDNA_cys_MeTrfase_AS"/>
</dbReference>
<organism evidence="10 11">
    <name type="scientific">Mesoplasma florum</name>
    <name type="common">Acholeplasma florum</name>
    <dbReference type="NCBI Taxonomy" id="2151"/>
    <lineage>
        <taxon>Bacteria</taxon>
        <taxon>Bacillati</taxon>
        <taxon>Mycoplasmatota</taxon>
        <taxon>Mollicutes</taxon>
        <taxon>Entomoplasmatales</taxon>
        <taxon>Entomoplasmataceae</taxon>
        <taxon>Mesoplasma</taxon>
    </lineage>
</organism>
<accession>A0A2R3P7H4</accession>
<dbReference type="CDD" id="cd06445">
    <property type="entry name" value="ATase"/>
    <property type="match status" value="1"/>
</dbReference>
<dbReference type="GO" id="GO:0032259">
    <property type="term" value="P:methylation"/>
    <property type="evidence" value="ECO:0007669"/>
    <property type="project" value="UniProtKB-KW"/>
</dbReference>
<protein>
    <recommendedName>
        <fullName evidence="3">methylated-DNA--[protein]-cysteine S-methyltransferase</fullName>
        <ecNumber evidence="3">2.1.1.63</ecNumber>
    </recommendedName>
</protein>
<evidence type="ECO:0000256" key="4">
    <source>
        <dbReference type="ARBA" id="ARBA00022603"/>
    </source>
</evidence>
<dbReference type="EMBL" id="CP022513">
    <property type="protein sequence ID" value="AVN64437.1"/>
    <property type="molecule type" value="Genomic_DNA"/>
</dbReference>
<dbReference type="SUPFAM" id="SSF46767">
    <property type="entry name" value="Methylated DNA-protein cysteine methyltransferase, C-terminal domain"/>
    <property type="match status" value="1"/>
</dbReference>
<evidence type="ECO:0000256" key="2">
    <source>
        <dbReference type="ARBA" id="ARBA00008711"/>
    </source>
</evidence>
<evidence type="ECO:0000256" key="6">
    <source>
        <dbReference type="ARBA" id="ARBA00022763"/>
    </source>
</evidence>
<dbReference type="GO" id="GO:0003908">
    <property type="term" value="F:methylated-DNA-[protein]-cysteine S-methyltransferase activity"/>
    <property type="evidence" value="ECO:0007669"/>
    <property type="project" value="UniProtKB-EC"/>
</dbReference>
<dbReference type="InterPro" id="IPR036217">
    <property type="entry name" value="MethylDNA_cys_MeTrfase_DNAb"/>
</dbReference>
<reference evidence="10 11" key="1">
    <citation type="submission" date="2017-07" db="EMBL/GenBank/DDBJ databases">
        <title>Comparative genomic analysis of Mesoplasma florum.</title>
        <authorList>
            <person name="Baby V."/>
            <person name="Lachance J.-C."/>
            <person name="Gagnon J."/>
            <person name="Lucier J.-F."/>
            <person name="Matteau D."/>
            <person name="Knight T.F."/>
            <person name="Rodrigue S."/>
        </authorList>
    </citation>
    <scope>NUCLEOTIDE SEQUENCE [LARGE SCALE GENOMIC DNA]</scope>
    <source>
        <strain evidence="10 11">CnuA-2</strain>
    </source>
</reference>
<dbReference type="GO" id="GO:0006281">
    <property type="term" value="P:DNA repair"/>
    <property type="evidence" value="ECO:0007669"/>
    <property type="project" value="UniProtKB-KW"/>
</dbReference>
<dbReference type="PANTHER" id="PTHR10815:SF5">
    <property type="entry name" value="METHYLATED-DNA--PROTEIN-CYSTEINE METHYLTRANSFERASE"/>
    <property type="match status" value="1"/>
</dbReference>
<dbReference type="FunFam" id="1.10.10.10:FF:000214">
    <property type="entry name" value="Methylated-DNA--protein-cysteine methyltransferase"/>
    <property type="match status" value="1"/>
</dbReference>
<dbReference type="Gene3D" id="3.30.160.70">
    <property type="entry name" value="Methylated DNA-protein cysteine methyltransferase domain"/>
    <property type="match status" value="1"/>
</dbReference>
<dbReference type="PANTHER" id="PTHR10815">
    <property type="entry name" value="METHYLATED-DNA--PROTEIN-CYSTEINE METHYLTRANSFERASE"/>
    <property type="match status" value="1"/>
</dbReference>
<dbReference type="InterPro" id="IPR036631">
    <property type="entry name" value="MGMT_N_sf"/>
</dbReference>
<keyword evidence="5 10" id="KW-0808">Transferase</keyword>
<evidence type="ECO:0000256" key="8">
    <source>
        <dbReference type="ARBA" id="ARBA00049348"/>
    </source>
</evidence>
<comment type="similarity">
    <text evidence="2">Belongs to the MGMT family.</text>
</comment>
<dbReference type="AlphaFoldDB" id="A0A2R3P7H4"/>
<gene>
    <name evidence="10" type="ORF">CG003_02015</name>
</gene>
<comment type="catalytic activity">
    <reaction evidence="1">
        <text>a 4-O-methyl-thymidine in DNA + L-cysteinyl-[protein] = a thymidine in DNA + S-methyl-L-cysteinyl-[protein]</text>
        <dbReference type="Rhea" id="RHEA:53428"/>
        <dbReference type="Rhea" id="RHEA-COMP:10131"/>
        <dbReference type="Rhea" id="RHEA-COMP:10132"/>
        <dbReference type="Rhea" id="RHEA-COMP:13555"/>
        <dbReference type="Rhea" id="RHEA-COMP:13556"/>
        <dbReference type="ChEBI" id="CHEBI:29950"/>
        <dbReference type="ChEBI" id="CHEBI:82612"/>
        <dbReference type="ChEBI" id="CHEBI:137386"/>
        <dbReference type="ChEBI" id="CHEBI:137387"/>
        <dbReference type="EC" id="2.1.1.63"/>
    </reaction>
</comment>
<keyword evidence="7" id="KW-0234">DNA repair</keyword>
<dbReference type="Proteomes" id="UP000239216">
    <property type="component" value="Chromosome"/>
</dbReference>